<dbReference type="PANTHER" id="PTHR43194">
    <property type="entry name" value="HYDROLASE ALPHA/BETA FOLD FAMILY"/>
    <property type="match status" value="1"/>
</dbReference>
<reference evidence="2 3" key="1">
    <citation type="submission" date="2018-03" db="EMBL/GenBank/DDBJ databases">
        <title>Genomic Encyclopedia of Type Strains, Phase III (KMG-III): the genomes of soil and plant-associated and newly described type strains.</title>
        <authorList>
            <person name="Whitman W."/>
        </authorList>
    </citation>
    <scope>NUCLEOTIDE SEQUENCE [LARGE SCALE GENOMIC DNA]</scope>
    <source>
        <strain evidence="2 3">CGMCC 4.7125</strain>
    </source>
</reference>
<organism evidence="2 3">
    <name type="scientific">Prauserella shujinwangii</name>
    <dbReference type="NCBI Taxonomy" id="1453103"/>
    <lineage>
        <taxon>Bacteria</taxon>
        <taxon>Bacillati</taxon>
        <taxon>Actinomycetota</taxon>
        <taxon>Actinomycetes</taxon>
        <taxon>Pseudonocardiales</taxon>
        <taxon>Pseudonocardiaceae</taxon>
        <taxon>Prauserella</taxon>
    </lineage>
</organism>
<dbReference type="InterPro" id="IPR000639">
    <property type="entry name" value="Epox_hydrolase-like"/>
</dbReference>
<dbReference type="Gene3D" id="3.40.50.1820">
    <property type="entry name" value="alpha/beta hydrolase"/>
    <property type="match status" value="1"/>
</dbReference>
<feature type="domain" description="AB hydrolase-1" evidence="1">
    <location>
        <begin position="20"/>
        <end position="269"/>
    </location>
</feature>
<gene>
    <name evidence="2" type="ORF">B0I33_11298</name>
</gene>
<dbReference type="Pfam" id="PF00561">
    <property type="entry name" value="Abhydrolase_1"/>
    <property type="match status" value="1"/>
</dbReference>
<evidence type="ECO:0000313" key="2">
    <source>
        <dbReference type="EMBL" id="PRX44220.1"/>
    </source>
</evidence>
<dbReference type="PRINTS" id="PR00111">
    <property type="entry name" value="ABHYDROLASE"/>
</dbReference>
<proteinExistence type="predicted"/>
<protein>
    <submittedName>
        <fullName evidence="2">Pimeloyl-ACP methyl ester carboxylesterase</fullName>
    </submittedName>
</protein>
<sequence>MSTVAVGGARLAYDEAGSGPTVVFVHAGCADRRMWEHQFHALADTYRVIRYDWRGYGGSTDADGDFAYHEDLLALLDALDVPEAALVGASDGGRTALDAALAEPGRIAALALAAPGLSGHEWPPSMLERYRRRVHDVLGADRLSAYRRGEVAEIDETELAVYARAETEFLVAGPDRSWRDLPAEVWRLALAMDTDLNRRHWSRPQRPGKLLRPPAKERLAEVTVPTLVVRGLADVPEIQEVSVLLAERIPGARRVDLPGTGHLPPLERPEDVTAALRAFLPRG</sequence>
<dbReference type="Proteomes" id="UP000238362">
    <property type="component" value="Unassembled WGS sequence"/>
</dbReference>
<keyword evidence="3" id="KW-1185">Reference proteome</keyword>
<accession>A0A2T0LMF3</accession>
<dbReference type="GO" id="GO:0003824">
    <property type="term" value="F:catalytic activity"/>
    <property type="evidence" value="ECO:0007669"/>
    <property type="project" value="InterPro"/>
</dbReference>
<dbReference type="AlphaFoldDB" id="A0A2T0LMF3"/>
<evidence type="ECO:0000313" key="3">
    <source>
        <dbReference type="Proteomes" id="UP000238362"/>
    </source>
</evidence>
<dbReference type="PANTHER" id="PTHR43194:SF2">
    <property type="entry name" value="PEROXISOMAL MEMBRANE PROTEIN LPX1"/>
    <property type="match status" value="1"/>
</dbReference>
<dbReference type="PRINTS" id="PR00412">
    <property type="entry name" value="EPOXHYDRLASE"/>
</dbReference>
<dbReference type="InterPro" id="IPR029058">
    <property type="entry name" value="AB_hydrolase_fold"/>
</dbReference>
<dbReference type="InterPro" id="IPR000073">
    <property type="entry name" value="AB_hydrolase_1"/>
</dbReference>
<comment type="caution">
    <text evidence="2">The sequence shown here is derived from an EMBL/GenBank/DDBJ whole genome shotgun (WGS) entry which is preliminary data.</text>
</comment>
<evidence type="ECO:0000259" key="1">
    <source>
        <dbReference type="Pfam" id="PF00561"/>
    </source>
</evidence>
<dbReference type="OrthoDB" id="495620at2"/>
<dbReference type="InterPro" id="IPR050228">
    <property type="entry name" value="Carboxylesterase_BioH"/>
</dbReference>
<name>A0A2T0LMF3_9PSEU</name>
<dbReference type="SUPFAM" id="SSF53474">
    <property type="entry name" value="alpha/beta-Hydrolases"/>
    <property type="match status" value="1"/>
</dbReference>
<dbReference type="EMBL" id="PVNH01000012">
    <property type="protein sequence ID" value="PRX44220.1"/>
    <property type="molecule type" value="Genomic_DNA"/>
</dbReference>
<dbReference type="RefSeq" id="WP_106181538.1">
    <property type="nucleotide sequence ID" value="NZ_PVNH01000012.1"/>
</dbReference>